<protein>
    <submittedName>
        <fullName evidence="2">Retrotransposon protein, putative, Ty3-gypsy sub-class</fullName>
    </submittedName>
</protein>
<reference evidence="3" key="1">
    <citation type="journal article" date="2005" name="Nature">
        <title>The map-based sequence of the rice genome.</title>
        <authorList>
            <consortium name="International rice genome sequencing project (IRGSP)"/>
            <person name="Matsumoto T."/>
            <person name="Wu J."/>
            <person name="Kanamori H."/>
            <person name="Katayose Y."/>
            <person name="Fujisawa M."/>
            <person name="Namiki N."/>
            <person name="Mizuno H."/>
            <person name="Yamamoto K."/>
            <person name="Antonio B.A."/>
            <person name="Baba T."/>
            <person name="Sakata K."/>
            <person name="Nagamura Y."/>
            <person name="Aoki H."/>
            <person name="Arikawa K."/>
            <person name="Arita K."/>
            <person name="Bito T."/>
            <person name="Chiden Y."/>
            <person name="Fujitsuka N."/>
            <person name="Fukunaka R."/>
            <person name="Hamada M."/>
            <person name="Harada C."/>
            <person name="Hayashi A."/>
            <person name="Hijishita S."/>
            <person name="Honda M."/>
            <person name="Hosokawa S."/>
            <person name="Ichikawa Y."/>
            <person name="Idonuma A."/>
            <person name="Iijima M."/>
            <person name="Ikeda M."/>
            <person name="Ikeno M."/>
            <person name="Ito K."/>
            <person name="Ito S."/>
            <person name="Ito T."/>
            <person name="Ito Y."/>
            <person name="Ito Y."/>
            <person name="Iwabuchi A."/>
            <person name="Kamiya K."/>
            <person name="Karasawa W."/>
            <person name="Kurita K."/>
            <person name="Katagiri S."/>
            <person name="Kikuta A."/>
            <person name="Kobayashi H."/>
            <person name="Kobayashi N."/>
            <person name="Machita K."/>
            <person name="Maehara T."/>
            <person name="Masukawa M."/>
            <person name="Mizubayashi T."/>
            <person name="Mukai Y."/>
            <person name="Nagasaki H."/>
            <person name="Nagata Y."/>
            <person name="Naito S."/>
            <person name="Nakashima M."/>
            <person name="Nakama Y."/>
            <person name="Nakamichi Y."/>
            <person name="Nakamura M."/>
            <person name="Meguro A."/>
            <person name="Negishi M."/>
            <person name="Ohta I."/>
            <person name="Ohta T."/>
            <person name="Okamoto M."/>
            <person name="Ono N."/>
            <person name="Saji S."/>
            <person name="Sakaguchi M."/>
            <person name="Sakai K."/>
            <person name="Shibata M."/>
            <person name="Shimokawa T."/>
            <person name="Song J."/>
            <person name="Takazaki Y."/>
            <person name="Terasawa K."/>
            <person name="Tsugane M."/>
            <person name="Tsuji K."/>
            <person name="Ueda S."/>
            <person name="Waki K."/>
            <person name="Yamagata H."/>
            <person name="Yamamoto M."/>
            <person name="Yamamoto S."/>
            <person name="Yamane H."/>
            <person name="Yoshiki S."/>
            <person name="Yoshihara R."/>
            <person name="Yukawa K."/>
            <person name="Zhong H."/>
            <person name="Yano M."/>
            <person name="Yuan Q."/>
            <person name="Ouyang S."/>
            <person name="Liu J."/>
            <person name="Jones K.M."/>
            <person name="Gansberger K."/>
            <person name="Moffat K."/>
            <person name="Hill J."/>
            <person name="Bera J."/>
            <person name="Fadrosh D."/>
            <person name="Jin S."/>
            <person name="Johri S."/>
            <person name="Kim M."/>
            <person name="Overton L."/>
            <person name="Reardon M."/>
            <person name="Tsitrin T."/>
            <person name="Vuong H."/>
            <person name="Weaver B."/>
            <person name="Ciecko A."/>
            <person name="Tallon L."/>
            <person name="Jackson J."/>
            <person name="Pai G."/>
            <person name="Aken S.V."/>
            <person name="Utterback T."/>
            <person name="Reidmuller S."/>
            <person name="Feldblyum T."/>
            <person name="Hsiao J."/>
            <person name="Zismann V."/>
            <person name="Iobst S."/>
            <person name="de Vazeille A.R."/>
            <person name="Buell C.R."/>
            <person name="Ying K."/>
            <person name="Li Y."/>
            <person name="Lu T."/>
            <person name="Huang Y."/>
            <person name="Zhao Q."/>
            <person name="Feng Q."/>
            <person name="Zhang L."/>
            <person name="Zhu J."/>
            <person name="Weng Q."/>
            <person name="Mu J."/>
            <person name="Lu Y."/>
            <person name="Fan D."/>
            <person name="Liu Y."/>
            <person name="Guan J."/>
            <person name="Zhang Y."/>
            <person name="Yu S."/>
            <person name="Liu X."/>
            <person name="Zhang Y."/>
            <person name="Hong G."/>
            <person name="Han B."/>
            <person name="Choisne N."/>
            <person name="Demange N."/>
            <person name="Orjeda G."/>
            <person name="Samain S."/>
            <person name="Cattolico L."/>
            <person name="Pelletier E."/>
            <person name="Couloux A."/>
            <person name="Segurens B."/>
            <person name="Wincker P."/>
            <person name="D'Hont A."/>
            <person name="Scarpelli C."/>
            <person name="Weissenbach J."/>
            <person name="Salanoubat M."/>
            <person name="Quetier F."/>
            <person name="Yu Y."/>
            <person name="Kim H.R."/>
            <person name="Rambo T."/>
            <person name="Currie J."/>
            <person name="Collura K."/>
            <person name="Luo M."/>
            <person name="Yang T."/>
            <person name="Ammiraju J.S.S."/>
            <person name="Engler F."/>
            <person name="Soderlund C."/>
            <person name="Wing R.A."/>
            <person name="Palmer L.E."/>
            <person name="de la Bastide M."/>
            <person name="Spiegel L."/>
            <person name="Nascimento L."/>
            <person name="Zutavern T."/>
            <person name="O'Shaughnessy A."/>
            <person name="Dike S."/>
            <person name="Dedhia N."/>
            <person name="Preston R."/>
            <person name="Balija V."/>
            <person name="McCombie W.R."/>
            <person name="Chow T."/>
            <person name="Chen H."/>
            <person name="Chung M."/>
            <person name="Chen C."/>
            <person name="Shaw J."/>
            <person name="Wu H."/>
            <person name="Hsiao K."/>
            <person name="Chao Y."/>
            <person name="Chu M."/>
            <person name="Cheng C."/>
            <person name="Hour A."/>
            <person name="Lee P."/>
            <person name="Lin S."/>
            <person name="Lin Y."/>
            <person name="Liou J."/>
            <person name="Liu S."/>
            <person name="Hsing Y."/>
            <person name="Raghuvanshi S."/>
            <person name="Mohanty A."/>
            <person name="Bharti A.K."/>
            <person name="Gaur A."/>
            <person name="Gupta V."/>
            <person name="Kumar D."/>
            <person name="Ravi V."/>
            <person name="Vij S."/>
            <person name="Kapur A."/>
            <person name="Khurana P."/>
            <person name="Khurana P."/>
            <person name="Khurana J.P."/>
            <person name="Tyagi A.K."/>
            <person name="Gaikwad K."/>
            <person name="Singh A."/>
            <person name="Dalal V."/>
            <person name="Srivastava S."/>
            <person name="Dixit A."/>
            <person name="Pal A.K."/>
            <person name="Ghazi I.A."/>
            <person name="Yadav M."/>
            <person name="Pandit A."/>
            <person name="Bhargava A."/>
            <person name="Sureshbabu K."/>
            <person name="Batra K."/>
            <person name="Sharma T.R."/>
            <person name="Mohapatra T."/>
            <person name="Singh N.K."/>
            <person name="Messing J."/>
            <person name="Nelson A.B."/>
            <person name="Fuks G."/>
            <person name="Kavchok S."/>
            <person name="Keizer G."/>
            <person name="Linton E."/>
            <person name="Llaca V."/>
            <person name="Song R."/>
            <person name="Tanyolac B."/>
            <person name="Young S."/>
            <person name="Ho-Il K."/>
            <person name="Hahn J.H."/>
            <person name="Sangsakoo G."/>
            <person name="Vanavichit A."/>
            <person name="de Mattos Luiz.A.T."/>
            <person name="Zimmer P.D."/>
            <person name="Malone G."/>
            <person name="Dellagostin O."/>
            <person name="de Oliveira A.C."/>
            <person name="Bevan M."/>
            <person name="Bancroft I."/>
            <person name="Minx P."/>
            <person name="Cordum H."/>
            <person name="Wilson R."/>
            <person name="Cheng Z."/>
            <person name="Jin W."/>
            <person name="Jiang J."/>
            <person name="Leong S.A."/>
            <person name="Iwama H."/>
            <person name="Gojobori T."/>
            <person name="Itoh T."/>
            <person name="Niimura Y."/>
            <person name="Fujii Y."/>
            <person name="Habara T."/>
            <person name="Sakai H."/>
            <person name="Sato Y."/>
            <person name="Wilson G."/>
            <person name="Kumar K."/>
            <person name="McCouch S."/>
            <person name="Juretic N."/>
            <person name="Hoen D."/>
            <person name="Wright S."/>
            <person name="Bruskiewich R."/>
            <person name="Bureau T."/>
            <person name="Miyao A."/>
            <person name="Hirochika H."/>
            <person name="Nishikawa T."/>
            <person name="Kadowaki K."/>
            <person name="Sugiura M."/>
            <person name="Burr B."/>
            <person name="Sasaki T."/>
        </authorList>
    </citation>
    <scope>NUCLEOTIDE SEQUENCE [LARGE SCALE GENOMIC DNA]</scope>
    <source>
        <strain evidence="3">cv. Nipponbare</strain>
    </source>
</reference>
<proteinExistence type="predicted"/>
<name>Q2R697_ORYSJ</name>
<reference evidence="3" key="2">
    <citation type="journal article" date="2008" name="Nucleic Acids Res.">
        <title>The rice annotation project database (RAP-DB): 2008 update.</title>
        <authorList>
            <consortium name="The rice annotation project (RAP)"/>
        </authorList>
    </citation>
    <scope>GENOME REANNOTATION</scope>
    <source>
        <strain evidence="3">cv. Nipponbare</strain>
    </source>
</reference>
<gene>
    <name evidence="2" type="ordered locus">LOC_Os11g21800</name>
</gene>
<dbReference type="InterPro" id="IPR008552">
    <property type="entry name" value="DUF834"/>
</dbReference>
<evidence type="ECO:0000259" key="1">
    <source>
        <dbReference type="Pfam" id="PF05754"/>
    </source>
</evidence>
<dbReference type="AlphaFoldDB" id="Q2R697"/>
<dbReference type="Proteomes" id="UP000000763">
    <property type="component" value="Chromosome 11"/>
</dbReference>
<organism evidence="2 3">
    <name type="scientific">Oryza sativa subsp. japonica</name>
    <name type="common">Rice</name>
    <dbReference type="NCBI Taxonomy" id="39947"/>
    <lineage>
        <taxon>Eukaryota</taxon>
        <taxon>Viridiplantae</taxon>
        <taxon>Streptophyta</taxon>
        <taxon>Embryophyta</taxon>
        <taxon>Tracheophyta</taxon>
        <taxon>Spermatophyta</taxon>
        <taxon>Magnoliopsida</taxon>
        <taxon>Liliopsida</taxon>
        <taxon>Poales</taxon>
        <taxon>Poaceae</taxon>
        <taxon>BOP clade</taxon>
        <taxon>Oryzoideae</taxon>
        <taxon>Oryzeae</taxon>
        <taxon>Oryzinae</taxon>
        <taxon>Oryza</taxon>
        <taxon>Oryza sativa</taxon>
    </lineage>
</organism>
<sequence length="265" mass="29248">MTTDDDERWLAARSHGGTARLNVDEGPLVVCDGDDGVDRVLLHLANPAVEANSDDSDASGGGGSRATPWRRFWQWRGSGLEGKRRGRLGDALYRLGLERSDSKRDDLSRKILGHPRLRLLIPRLRPTCSHIFGGSTSYSSKREYKKIEREVCSTSQGAATKMKWSQHKIEFSEADHSRIATTPGRYPIVVEPTIRNIKVAWVLIDDGSSINLPFASTIDAMGIPRSELTPADQPFHGITPKSSSKPLGKITLPVTFGQADNFRTE</sequence>
<feature type="domain" description="DUF834" evidence="1">
    <location>
        <begin position="8"/>
        <end position="55"/>
    </location>
</feature>
<dbReference type="EMBL" id="AC148658">
    <property type="protein sequence ID" value="AAX96701.1"/>
    <property type="molecule type" value="Genomic_DNA"/>
</dbReference>
<evidence type="ECO:0000313" key="3">
    <source>
        <dbReference type="Proteomes" id="UP000000763"/>
    </source>
</evidence>
<accession>Q2R697</accession>
<dbReference type="Pfam" id="PF05754">
    <property type="entry name" value="DUF834"/>
    <property type="match status" value="1"/>
</dbReference>
<evidence type="ECO:0000313" key="2">
    <source>
        <dbReference type="EMBL" id="AAX96701.1"/>
    </source>
</evidence>